<evidence type="ECO:0000313" key="2">
    <source>
        <dbReference type="Proteomes" id="UP001177021"/>
    </source>
</evidence>
<protein>
    <submittedName>
        <fullName evidence="1">Uncharacterized protein</fullName>
    </submittedName>
</protein>
<sequence length="329" mass="37886">MSLTARKAKVNEDASGDISALQWQIQQLKGQLSFLTKNKFFPPLASNLEPNSDSCRLSEVSEEHNSTGERGTADHKLLTPNKEIKRMKAALVGALRREKMAETTIQGLKVEIDRTKCLAQQKDEDAQHNSIKLMHCEEKIKQLELLVDGQLSVEKYLMEENRALKEEIQFLKMKIDKNSESSKLALENDRLLQQLEIFQNFYEHGERERLLAELSELRDQLLVHLQEKFTFSMKNENQDIDATQELEVCQNMNSKLLREADKLQTELGKYLNYNKVKSNSILRSSFKHPDELLTTDNRSLDLKARVNLVIPFFQLPLSLWAMLLDPSNG</sequence>
<dbReference type="EMBL" id="CASHSV030000121">
    <property type="protein sequence ID" value="CAJ2651292.1"/>
    <property type="molecule type" value="Genomic_DNA"/>
</dbReference>
<keyword evidence="2" id="KW-1185">Reference proteome</keyword>
<accession>A0ACB0K1U3</accession>
<evidence type="ECO:0000313" key="1">
    <source>
        <dbReference type="EMBL" id="CAJ2651292.1"/>
    </source>
</evidence>
<reference evidence="1" key="1">
    <citation type="submission" date="2023-10" db="EMBL/GenBank/DDBJ databases">
        <authorList>
            <person name="Rodriguez Cubillos JULIANA M."/>
            <person name="De Vega J."/>
        </authorList>
    </citation>
    <scope>NUCLEOTIDE SEQUENCE</scope>
</reference>
<comment type="caution">
    <text evidence="1">The sequence shown here is derived from an EMBL/GenBank/DDBJ whole genome shotgun (WGS) entry which is preliminary data.</text>
</comment>
<name>A0ACB0K1U3_TRIPR</name>
<organism evidence="1 2">
    <name type="scientific">Trifolium pratense</name>
    <name type="common">Red clover</name>
    <dbReference type="NCBI Taxonomy" id="57577"/>
    <lineage>
        <taxon>Eukaryota</taxon>
        <taxon>Viridiplantae</taxon>
        <taxon>Streptophyta</taxon>
        <taxon>Embryophyta</taxon>
        <taxon>Tracheophyta</taxon>
        <taxon>Spermatophyta</taxon>
        <taxon>Magnoliopsida</taxon>
        <taxon>eudicotyledons</taxon>
        <taxon>Gunneridae</taxon>
        <taxon>Pentapetalae</taxon>
        <taxon>rosids</taxon>
        <taxon>fabids</taxon>
        <taxon>Fabales</taxon>
        <taxon>Fabaceae</taxon>
        <taxon>Papilionoideae</taxon>
        <taxon>50 kb inversion clade</taxon>
        <taxon>NPAAA clade</taxon>
        <taxon>Hologalegina</taxon>
        <taxon>IRL clade</taxon>
        <taxon>Trifolieae</taxon>
        <taxon>Trifolium</taxon>
    </lineage>
</organism>
<proteinExistence type="predicted"/>
<gene>
    <name evidence="1" type="ORF">MILVUS5_LOCUS18946</name>
</gene>
<dbReference type="Proteomes" id="UP001177021">
    <property type="component" value="Unassembled WGS sequence"/>
</dbReference>